<dbReference type="GO" id="GO:0004519">
    <property type="term" value="F:endonuclease activity"/>
    <property type="evidence" value="ECO:0007669"/>
    <property type="project" value="UniProtKB-KW"/>
</dbReference>
<keyword evidence="1" id="KW-0378">Hydrolase</keyword>
<dbReference type="EMBL" id="CP080544">
    <property type="protein sequence ID" value="QYR53813.1"/>
    <property type="molecule type" value="Genomic_DNA"/>
</dbReference>
<dbReference type="EC" id="3.1.21.-" evidence="1"/>
<name>A0ABX8WSL4_9GAMM</name>
<organism evidence="1 2">
    <name type="scientific">Lysobacter soyae</name>
    <dbReference type="NCBI Taxonomy" id="2764185"/>
    <lineage>
        <taxon>Bacteria</taxon>
        <taxon>Pseudomonadati</taxon>
        <taxon>Pseudomonadota</taxon>
        <taxon>Gammaproteobacteria</taxon>
        <taxon>Lysobacterales</taxon>
        <taxon>Lysobacteraceae</taxon>
        <taxon>Lysobacter</taxon>
    </lineage>
</organism>
<protein>
    <submittedName>
        <fullName evidence="1">LlaJI family restriction endonuclease</fullName>
        <ecNumber evidence="1">3.1.21.-</ecNumber>
    </submittedName>
</protein>
<dbReference type="GO" id="GO:0016787">
    <property type="term" value="F:hydrolase activity"/>
    <property type="evidence" value="ECO:0007669"/>
    <property type="project" value="UniProtKB-KW"/>
</dbReference>
<accession>A0ABX8WSL4</accession>
<dbReference type="Pfam" id="PF09563">
    <property type="entry name" value="RE_LlaJI"/>
    <property type="match status" value="1"/>
</dbReference>
<dbReference type="RefSeq" id="WP_220380618.1">
    <property type="nucleotide sequence ID" value="NZ_CP080544.1"/>
</dbReference>
<keyword evidence="1" id="KW-0255">Endonuclease</keyword>
<keyword evidence="2" id="KW-1185">Reference proteome</keyword>
<sequence>MRHAILNDRVLVSEVERQSPELVDRLRRLGAIPAGARTVQFSGLIQDEFGNTTVFLPLKAGLNCPEDQRFEKARCLMRVLAKFGSRNERAGTALEIDGSVSLAHTIMELLKDYKRWGIFRDSVTRNSRNVGKADWKATSNRVAPNFQADGIPHFDEIRTRLLDTDTENPLSIIHAAVIREVQKNHIWWIPPSNTVDKSIRRLDLLGQRKEALVKRLKSLSKDMFASRDLALVRLLCAYLTQTGSERDGALTIGVRDFHTVWEVMLRETTKGVEQGWNRRLPLPTYIARSGANVVASGMLPDIVVRRNSTFVIVDAKYYAAEGAFSVPALGDALKQVCYRMAMSHIVVGSRVDTCFLFPSASGTEGRFEYLKFIARETSSEATDFGEIRCLYVDIDRVMEAYSSNRKIDPLSKWNSKSEEGGTLILN</sequence>
<dbReference type="Proteomes" id="UP000824755">
    <property type="component" value="Chromosome"/>
</dbReference>
<keyword evidence="1" id="KW-0540">Nuclease</keyword>
<gene>
    <name evidence="1" type="ORF">H8L67_04870</name>
</gene>
<dbReference type="InterPro" id="IPR018579">
    <property type="entry name" value="Restrct_endonuc_II_LlaJI"/>
</dbReference>
<evidence type="ECO:0000313" key="1">
    <source>
        <dbReference type="EMBL" id="QYR53813.1"/>
    </source>
</evidence>
<reference evidence="1 2" key="1">
    <citation type="submission" date="2021-08" db="EMBL/GenBank/DDBJ databases">
        <title>Lysobacter sp. strain CJ11 Genome sequencing and assembly.</title>
        <authorList>
            <person name="Kim I."/>
        </authorList>
    </citation>
    <scope>NUCLEOTIDE SEQUENCE [LARGE SCALE GENOMIC DNA]</scope>
    <source>
        <strain evidence="1 2">CJ11</strain>
    </source>
</reference>
<evidence type="ECO:0000313" key="2">
    <source>
        <dbReference type="Proteomes" id="UP000824755"/>
    </source>
</evidence>
<proteinExistence type="predicted"/>